<dbReference type="InterPro" id="IPR032834">
    <property type="entry name" value="NatK-like_C"/>
</dbReference>
<name>A0A0R1UTV8_9LACO</name>
<dbReference type="Gene3D" id="3.30.565.10">
    <property type="entry name" value="Histidine kinase-like ATPase, C-terminal domain"/>
    <property type="match status" value="1"/>
</dbReference>
<reference evidence="3 4" key="1">
    <citation type="journal article" date="2015" name="Genome Announc.">
        <title>Expanding the biotechnology potential of lactobacilli through comparative genomics of 213 strains and associated genera.</title>
        <authorList>
            <person name="Sun Z."/>
            <person name="Harris H.M."/>
            <person name="McCann A."/>
            <person name="Guo C."/>
            <person name="Argimon S."/>
            <person name="Zhang W."/>
            <person name="Yang X."/>
            <person name="Jeffery I.B."/>
            <person name="Cooney J.C."/>
            <person name="Kagawa T.F."/>
            <person name="Liu W."/>
            <person name="Song Y."/>
            <person name="Salvetti E."/>
            <person name="Wrobel A."/>
            <person name="Rasinkangas P."/>
            <person name="Parkhill J."/>
            <person name="Rea M.C."/>
            <person name="O'Sullivan O."/>
            <person name="Ritari J."/>
            <person name="Douillard F.P."/>
            <person name="Paul Ross R."/>
            <person name="Yang R."/>
            <person name="Briner A.E."/>
            <person name="Felis G.E."/>
            <person name="de Vos W.M."/>
            <person name="Barrangou R."/>
            <person name="Klaenhammer T.R."/>
            <person name="Caufield P.W."/>
            <person name="Cui Y."/>
            <person name="Zhang H."/>
            <person name="O'Toole P.W."/>
        </authorList>
    </citation>
    <scope>NUCLEOTIDE SEQUENCE [LARGE SCALE GENOMIC DNA]</scope>
    <source>
        <strain evidence="3 4">DSM 18793</strain>
    </source>
</reference>
<dbReference type="AlphaFoldDB" id="A0A0R1UTV8"/>
<feature type="transmembrane region" description="Helical" evidence="1">
    <location>
        <begin position="79"/>
        <end position="101"/>
    </location>
</feature>
<dbReference type="PANTHER" id="PTHR40448:SF1">
    <property type="entry name" value="TWO-COMPONENT SENSOR HISTIDINE KINASE"/>
    <property type="match status" value="1"/>
</dbReference>
<keyword evidence="1" id="KW-0812">Transmembrane</keyword>
<dbReference type="SUPFAM" id="SSF55874">
    <property type="entry name" value="ATPase domain of HSP90 chaperone/DNA topoisomerase II/histidine kinase"/>
    <property type="match status" value="1"/>
</dbReference>
<sequence>MVVLTFLQSVVADYLNIVEVIFLYRLSFENLSVKLVVRDLLIGFLILAIPMPVESLYLILIILYLWLVNREYNRHTLAIVIGVLMGSLYGLIDHCLNLLFIGSHKEPVVVGWLIPIGDLLISIIIGIIIAKFLKPKYQELFKSIKNTKSIWYGALLMLVVYEVVNIVADYEQVADTYYSLILAIDIAIISLGGIVITSFIHNYVNEQQQQQLILNYQEQLKYAKSMNEQFGQLRRDRHDMKNMLLNLQGELIDGNTDKANQLLSSFIQTKTSNHHYQEVDQSLEKLHISGLRNLIQVKAYQIIEQGSAVSIDIPKVINQLPGSEVKTARIVGILLDNALESIKKQDQAYVQIAILSRSDDCYDLVVANSLTEEIDINQIMQYEYSTKPGHQGIGLSNLNQLINQDDQYALIAEVKQRSIIMTCTIQGKVEIDAESDNP</sequence>
<evidence type="ECO:0000313" key="3">
    <source>
        <dbReference type="EMBL" id="KRL95082.1"/>
    </source>
</evidence>
<dbReference type="STRING" id="417373.GCA_001570685_00117"/>
<dbReference type="RefSeq" id="WP_082603601.1">
    <property type="nucleotide sequence ID" value="NZ_AZGC01000026.1"/>
</dbReference>
<dbReference type="Proteomes" id="UP000051084">
    <property type="component" value="Unassembled WGS sequence"/>
</dbReference>
<dbReference type="PATRIC" id="fig|1423742.4.peg.1173"/>
<keyword evidence="4" id="KW-1185">Reference proteome</keyword>
<dbReference type="OrthoDB" id="2235311at2"/>
<dbReference type="Pfam" id="PF14501">
    <property type="entry name" value="HATPase_c_5"/>
    <property type="match status" value="1"/>
</dbReference>
<keyword evidence="1" id="KW-0472">Membrane</keyword>
<evidence type="ECO:0000256" key="1">
    <source>
        <dbReference type="SAM" id="Phobius"/>
    </source>
</evidence>
<evidence type="ECO:0000259" key="2">
    <source>
        <dbReference type="Pfam" id="PF14501"/>
    </source>
</evidence>
<protein>
    <recommendedName>
        <fullName evidence="2">Sensor histidine kinase NatK-like C-terminal domain-containing protein</fullName>
    </recommendedName>
</protein>
<proteinExistence type="predicted"/>
<feature type="domain" description="Sensor histidine kinase NatK-like C-terminal" evidence="2">
    <location>
        <begin position="328"/>
        <end position="425"/>
    </location>
</feature>
<feature type="transmembrane region" description="Helical" evidence="1">
    <location>
        <begin position="150"/>
        <end position="168"/>
    </location>
</feature>
<gene>
    <name evidence="3" type="ORF">FC21_GL001130</name>
</gene>
<organism evidence="3 4">
    <name type="scientific">Limosilactobacillus equigenerosi DSM 18793 = JCM 14505</name>
    <dbReference type="NCBI Taxonomy" id="1423742"/>
    <lineage>
        <taxon>Bacteria</taxon>
        <taxon>Bacillati</taxon>
        <taxon>Bacillota</taxon>
        <taxon>Bacilli</taxon>
        <taxon>Lactobacillales</taxon>
        <taxon>Lactobacillaceae</taxon>
        <taxon>Limosilactobacillus</taxon>
    </lineage>
</organism>
<keyword evidence="1" id="KW-1133">Transmembrane helix</keyword>
<dbReference type="GO" id="GO:0042802">
    <property type="term" value="F:identical protein binding"/>
    <property type="evidence" value="ECO:0007669"/>
    <property type="project" value="TreeGrafter"/>
</dbReference>
<feature type="transmembrane region" description="Helical" evidence="1">
    <location>
        <begin position="180"/>
        <end position="200"/>
    </location>
</feature>
<dbReference type="EMBL" id="AZGC01000026">
    <property type="protein sequence ID" value="KRL95082.1"/>
    <property type="molecule type" value="Genomic_DNA"/>
</dbReference>
<accession>A0A0R1UTV8</accession>
<dbReference type="PANTHER" id="PTHR40448">
    <property type="entry name" value="TWO-COMPONENT SENSOR HISTIDINE KINASE"/>
    <property type="match status" value="1"/>
</dbReference>
<evidence type="ECO:0000313" key="4">
    <source>
        <dbReference type="Proteomes" id="UP000051084"/>
    </source>
</evidence>
<comment type="caution">
    <text evidence="3">The sequence shown here is derived from an EMBL/GenBank/DDBJ whole genome shotgun (WGS) entry which is preliminary data.</text>
</comment>
<feature type="transmembrane region" description="Helical" evidence="1">
    <location>
        <begin position="40"/>
        <end position="67"/>
    </location>
</feature>
<feature type="transmembrane region" description="Helical" evidence="1">
    <location>
        <begin position="108"/>
        <end position="130"/>
    </location>
</feature>
<dbReference type="InterPro" id="IPR036890">
    <property type="entry name" value="HATPase_C_sf"/>
</dbReference>